<feature type="compositionally biased region" description="Low complexity" evidence="1">
    <location>
        <begin position="70"/>
        <end position="83"/>
    </location>
</feature>
<name>A0ABU6Z7H2_9FABA</name>
<organism evidence="2 3">
    <name type="scientific">Stylosanthes scabra</name>
    <dbReference type="NCBI Taxonomy" id="79078"/>
    <lineage>
        <taxon>Eukaryota</taxon>
        <taxon>Viridiplantae</taxon>
        <taxon>Streptophyta</taxon>
        <taxon>Embryophyta</taxon>
        <taxon>Tracheophyta</taxon>
        <taxon>Spermatophyta</taxon>
        <taxon>Magnoliopsida</taxon>
        <taxon>eudicotyledons</taxon>
        <taxon>Gunneridae</taxon>
        <taxon>Pentapetalae</taxon>
        <taxon>rosids</taxon>
        <taxon>fabids</taxon>
        <taxon>Fabales</taxon>
        <taxon>Fabaceae</taxon>
        <taxon>Papilionoideae</taxon>
        <taxon>50 kb inversion clade</taxon>
        <taxon>dalbergioids sensu lato</taxon>
        <taxon>Dalbergieae</taxon>
        <taxon>Pterocarpus clade</taxon>
        <taxon>Stylosanthes</taxon>
    </lineage>
</organism>
<comment type="caution">
    <text evidence="2">The sequence shown here is derived from an EMBL/GenBank/DDBJ whole genome shotgun (WGS) entry which is preliminary data.</text>
</comment>
<dbReference type="EMBL" id="JASCZI010271966">
    <property type="protein sequence ID" value="MED6218537.1"/>
    <property type="molecule type" value="Genomic_DNA"/>
</dbReference>
<evidence type="ECO:0000313" key="2">
    <source>
        <dbReference type="EMBL" id="MED6218537.1"/>
    </source>
</evidence>
<keyword evidence="3" id="KW-1185">Reference proteome</keyword>
<gene>
    <name evidence="2" type="ORF">PIB30_027463</name>
</gene>
<evidence type="ECO:0000313" key="3">
    <source>
        <dbReference type="Proteomes" id="UP001341840"/>
    </source>
</evidence>
<accession>A0ABU6Z7H2</accession>
<evidence type="ECO:0000256" key="1">
    <source>
        <dbReference type="SAM" id="MobiDB-lite"/>
    </source>
</evidence>
<dbReference type="Proteomes" id="UP001341840">
    <property type="component" value="Unassembled WGS sequence"/>
</dbReference>
<sequence length="83" mass="9254">MSPSAKSIKIPLLSIKKESRRRAQEVVGLETSSEFEPPIFSIPLRRYRLVFGVNRVTCCGGESGSELEISPLRPRSSRPARNP</sequence>
<protein>
    <submittedName>
        <fullName evidence="2">Uncharacterized protein</fullName>
    </submittedName>
</protein>
<reference evidence="2 3" key="1">
    <citation type="journal article" date="2023" name="Plants (Basel)">
        <title>Bridging the Gap: Combining Genomics and Transcriptomics Approaches to Understand Stylosanthes scabra, an Orphan Legume from the Brazilian Caatinga.</title>
        <authorList>
            <person name="Ferreira-Neto J.R.C."/>
            <person name="da Silva M.D."/>
            <person name="Binneck E."/>
            <person name="de Melo N.F."/>
            <person name="da Silva R.H."/>
            <person name="de Melo A.L.T.M."/>
            <person name="Pandolfi V."/>
            <person name="Bustamante F.O."/>
            <person name="Brasileiro-Vidal A.C."/>
            <person name="Benko-Iseppon A.M."/>
        </authorList>
    </citation>
    <scope>NUCLEOTIDE SEQUENCE [LARGE SCALE GENOMIC DNA]</scope>
    <source>
        <tissue evidence="2">Leaves</tissue>
    </source>
</reference>
<feature type="region of interest" description="Disordered" evidence="1">
    <location>
        <begin position="60"/>
        <end position="83"/>
    </location>
</feature>
<proteinExistence type="predicted"/>